<dbReference type="EMBL" id="BLXT01008457">
    <property type="protein sequence ID" value="GFO49123.1"/>
    <property type="molecule type" value="Genomic_DNA"/>
</dbReference>
<sequence>MIGSEEGKNATDNKLGRACLSHSWPKPVFSFKGSIGHLPVESRPYGVVSRKIPATGCYKVVPEVLYPIQANRQPVPRHEMLEDDYRAVRNTILNQLILRQKFQPNEARPIPVTHLYSPVDINAILWSGRAEEVKDQLPELLAYNPGMTPPPGYMYQVFNQGVRARKCPPKKNEGSWRFKRPPVVSIRGPFQNMVNLRALHQDDVNKFDPAVIGKTRSEEIRIYNEPDAVSSLAIKADFGRPLSERARCSSLMVKKATQKKIRV</sequence>
<protein>
    <submittedName>
        <fullName evidence="1">Uncharacterized protein</fullName>
    </submittedName>
</protein>
<gene>
    <name evidence="1" type="ORF">PoB_007562800</name>
</gene>
<proteinExistence type="predicted"/>
<keyword evidence="2" id="KW-1185">Reference proteome</keyword>
<dbReference type="AlphaFoldDB" id="A0AAV4DXN8"/>
<accession>A0AAV4DXN8</accession>
<dbReference type="Proteomes" id="UP000735302">
    <property type="component" value="Unassembled WGS sequence"/>
</dbReference>
<evidence type="ECO:0000313" key="2">
    <source>
        <dbReference type="Proteomes" id="UP000735302"/>
    </source>
</evidence>
<reference evidence="1 2" key="1">
    <citation type="journal article" date="2021" name="Elife">
        <title>Chloroplast acquisition without the gene transfer in kleptoplastic sea slugs, Plakobranchus ocellatus.</title>
        <authorList>
            <person name="Maeda T."/>
            <person name="Takahashi S."/>
            <person name="Yoshida T."/>
            <person name="Shimamura S."/>
            <person name="Takaki Y."/>
            <person name="Nagai Y."/>
            <person name="Toyoda A."/>
            <person name="Suzuki Y."/>
            <person name="Arimoto A."/>
            <person name="Ishii H."/>
            <person name="Satoh N."/>
            <person name="Nishiyama T."/>
            <person name="Hasebe M."/>
            <person name="Maruyama T."/>
            <person name="Minagawa J."/>
            <person name="Obokata J."/>
            <person name="Shigenobu S."/>
        </authorList>
    </citation>
    <scope>NUCLEOTIDE SEQUENCE [LARGE SCALE GENOMIC DNA]</scope>
</reference>
<evidence type="ECO:0000313" key="1">
    <source>
        <dbReference type="EMBL" id="GFO49123.1"/>
    </source>
</evidence>
<comment type="caution">
    <text evidence="1">The sequence shown here is derived from an EMBL/GenBank/DDBJ whole genome shotgun (WGS) entry which is preliminary data.</text>
</comment>
<name>A0AAV4DXN8_9GAST</name>
<organism evidence="1 2">
    <name type="scientific">Plakobranchus ocellatus</name>
    <dbReference type="NCBI Taxonomy" id="259542"/>
    <lineage>
        <taxon>Eukaryota</taxon>
        <taxon>Metazoa</taxon>
        <taxon>Spiralia</taxon>
        <taxon>Lophotrochozoa</taxon>
        <taxon>Mollusca</taxon>
        <taxon>Gastropoda</taxon>
        <taxon>Heterobranchia</taxon>
        <taxon>Euthyneura</taxon>
        <taxon>Panpulmonata</taxon>
        <taxon>Sacoglossa</taxon>
        <taxon>Placobranchoidea</taxon>
        <taxon>Plakobranchidae</taxon>
        <taxon>Plakobranchus</taxon>
    </lineage>
</organism>